<dbReference type="EMBL" id="QTTN01000016">
    <property type="protein sequence ID" value="REE83914.1"/>
    <property type="molecule type" value="Genomic_DNA"/>
</dbReference>
<reference evidence="5 6" key="1">
    <citation type="submission" date="2018-08" db="EMBL/GenBank/DDBJ databases">
        <title>Genomic Encyclopedia of Type Strains, Phase III (KMG-III): the genomes of soil and plant-associated and newly described type strains.</title>
        <authorList>
            <person name="Whitman W."/>
        </authorList>
    </citation>
    <scope>NUCLEOTIDE SEQUENCE [LARGE SCALE GENOMIC DNA]</scope>
    <source>
        <strain evidence="5 6">CGMCC 1.10966</strain>
    </source>
</reference>
<evidence type="ECO:0000256" key="1">
    <source>
        <dbReference type="ARBA" id="ARBA00023002"/>
    </source>
</evidence>
<dbReference type="OrthoDB" id="9778052at2"/>
<keyword evidence="3" id="KW-1133">Transmembrane helix</keyword>
<dbReference type="SUPFAM" id="SSF51735">
    <property type="entry name" value="NAD(P)-binding Rossmann-fold domains"/>
    <property type="match status" value="1"/>
</dbReference>
<proteinExistence type="inferred from homology"/>
<sequence length="398" mass="43491">MMMTGNVEINSNHKVVLVTGGTGYVGGWCIALLLKQGYTVRTTVRGLEKEQTVRASIAAEVDPGDRLSFYAADLTSDNGWDEAVAGCDYVLHVASPLGHENARDLDSLVGPARDGALRVLRASVKASVQRVVMTSSLAACTQVSYSEEAIIDESLWSDPKDNKLDAYRKSKVLSEMAAWQFMEEHGGRTSLTTILPGAIFGPILSQANQSGSARVIERIVKGRMPGTPRIGFEIVDVRDLAELHILAMTSEAAAGQRFIAVGGFMRMHEIAQELRAKLGGKASKAPTRMIPDFVLRVLAIFDAWNARRAFIKRTKRSDPILRKIQNDWLHVLGIILSLLGIALIVQPLVRGIFGNPILYRFLGWLPEGWPSLGGWIVVLIIGLVLISITKPLPTKKSE</sequence>
<dbReference type="AlphaFoldDB" id="A0A3D9S204"/>
<keyword evidence="1" id="KW-0560">Oxidoreductase</keyword>
<evidence type="ECO:0000256" key="3">
    <source>
        <dbReference type="SAM" id="Phobius"/>
    </source>
</evidence>
<dbReference type="PANTHER" id="PTHR10366">
    <property type="entry name" value="NAD DEPENDENT EPIMERASE/DEHYDRATASE"/>
    <property type="match status" value="1"/>
</dbReference>
<feature type="transmembrane region" description="Helical" evidence="3">
    <location>
        <begin position="328"/>
        <end position="349"/>
    </location>
</feature>
<dbReference type="Proteomes" id="UP000256304">
    <property type="component" value="Unassembled WGS sequence"/>
</dbReference>
<dbReference type="Pfam" id="PF01370">
    <property type="entry name" value="Epimerase"/>
    <property type="match status" value="1"/>
</dbReference>
<feature type="transmembrane region" description="Helical" evidence="3">
    <location>
        <begin position="369"/>
        <end position="388"/>
    </location>
</feature>
<dbReference type="PANTHER" id="PTHR10366:SF564">
    <property type="entry name" value="STEROL-4-ALPHA-CARBOXYLATE 3-DEHYDROGENASE, DECARBOXYLATING"/>
    <property type="match status" value="1"/>
</dbReference>
<evidence type="ECO:0000313" key="6">
    <source>
        <dbReference type="Proteomes" id="UP000256304"/>
    </source>
</evidence>
<evidence type="ECO:0000256" key="2">
    <source>
        <dbReference type="ARBA" id="ARBA00023445"/>
    </source>
</evidence>
<protein>
    <submittedName>
        <fullName evidence="5">Nucleoside-diphosphate-sugar epimerase</fullName>
    </submittedName>
</protein>
<evidence type="ECO:0000259" key="4">
    <source>
        <dbReference type="Pfam" id="PF01370"/>
    </source>
</evidence>
<feature type="domain" description="NAD-dependent epimerase/dehydratase" evidence="4">
    <location>
        <begin position="16"/>
        <end position="253"/>
    </location>
</feature>
<dbReference type="InterPro" id="IPR050425">
    <property type="entry name" value="NAD(P)_dehydrat-like"/>
</dbReference>
<keyword evidence="3" id="KW-0812">Transmembrane</keyword>
<dbReference type="Gene3D" id="3.40.50.720">
    <property type="entry name" value="NAD(P)-binding Rossmann-like Domain"/>
    <property type="match status" value="1"/>
</dbReference>
<keyword evidence="3" id="KW-0472">Membrane</keyword>
<comment type="caution">
    <text evidence="5">The sequence shown here is derived from an EMBL/GenBank/DDBJ whole genome shotgun (WGS) entry which is preliminary data.</text>
</comment>
<gene>
    <name evidence="5" type="ORF">A8990_11693</name>
</gene>
<dbReference type="GO" id="GO:0016616">
    <property type="term" value="F:oxidoreductase activity, acting on the CH-OH group of donors, NAD or NADP as acceptor"/>
    <property type="evidence" value="ECO:0007669"/>
    <property type="project" value="TreeGrafter"/>
</dbReference>
<dbReference type="RefSeq" id="WP_116189831.1">
    <property type="nucleotide sequence ID" value="NZ_QTTN01000016.1"/>
</dbReference>
<keyword evidence="6" id="KW-1185">Reference proteome</keyword>
<dbReference type="FunFam" id="3.40.50.720:FF:000336">
    <property type="entry name" value="Aldehyde reductase"/>
    <property type="match status" value="1"/>
</dbReference>
<comment type="similarity">
    <text evidence="2">Belongs to the NAD(P)-dependent epimerase/dehydratase family. Dihydroflavonol-4-reductase subfamily.</text>
</comment>
<name>A0A3D9S204_9BACL</name>
<accession>A0A3D9S204</accession>
<organism evidence="5 6">
    <name type="scientific">Paenibacillus taihuensis</name>
    <dbReference type="NCBI Taxonomy" id="1156355"/>
    <lineage>
        <taxon>Bacteria</taxon>
        <taxon>Bacillati</taxon>
        <taxon>Bacillota</taxon>
        <taxon>Bacilli</taxon>
        <taxon>Bacillales</taxon>
        <taxon>Paenibacillaceae</taxon>
        <taxon>Paenibacillus</taxon>
    </lineage>
</organism>
<evidence type="ECO:0000313" key="5">
    <source>
        <dbReference type="EMBL" id="REE83914.1"/>
    </source>
</evidence>
<dbReference type="InterPro" id="IPR036291">
    <property type="entry name" value="NAD(P)-bd_dom_sf"/>
</dbReference>
<dbReference type="InterPro" id="IPR001509">
    <property type="entry name" value="Epimerase_deHydtase"/>
</dbReference>